<dbReference type="Proteomes" id="UP000218231">
    <property type="component" value="Unassembled WGS sequence"/>
</dbReference>
<dbReference type="AlphaFoldDB" id="A0A2A2JB27"/>
<dbReference type="EMBL" id="LIAE01010556">
    <property type="protein sequence ID" value="PAV58831.1"/>
    <property type="molecule type" value="Genomic_DNA"/>
</dbReference>
<gene>
    <name evidence="1" type="ORF">WR25_08839</name>
</gene>
<evidence type="ECO:0000313" key="1">
    <source>
        <dbReference type="EMBL" id="PAV58831.1"/>
    </source>
</evidence>
<keyword evidence="2" id="KW-1185">Reference proteome</keyword>
<sequence>MFHSKSLFFIHNFVLQPVSIVQIDLHLLLRAAEPKRPPLAKSSVRPFRGLASNHQFHVILSELGKQLFLSIFVQKLNVVSKGEFVLLQVQQKGSESCVGIEELRIGSGSPPAREADELPAACRVGEDASEQNAPFPERQPHFDKQRAAVDDPVVAVRNRVESASECLFLLDQNHMCFIPVLVGNNFNVNRAASVCSRPLDHNDLILVSFFEIPLFFSDCQGIQNFTARFCEFASKFYMGF</sequence>
<name>A0A2A2JB27_9BILA</name>
<organism evidence="1 2">
    <name type="scientific">Diploscapter pachys</name>
    <dbReference type="NCBI Taxonomy" id="2018661"/>
    <lineage>
        <taxon>Eukaryota</taxon>
        <taxon>Metazoa</taxon>
        <taxon>Ecdysozoa</taxon>
        <taxon>Nematoda</taxon>
        <taxon>Chromadorea</taxon>
        <taxon>Rhabditida</taxon>
        <taxon>Rhabditina</taxon>
        <taxon>Rhabditomorpha</taxon>
        <taxon>Rhabditoidea</taxon>
        <taxon>Rhabditidae</taxon>
        <taxon>Diploscapter</taxon>
    </lineage>
</organism>
<proteinExistence type="predicted"/>
<comment type="caution">
    <text evidence="1">The sequence shown here is derived from an EMBL/GenBank/DDBJ whole genome shotgun (WGS) entry which is preliminary data.</text>
</comment>
<reference evidence="1 2" key="1">
    <citation type="journal article" date="2017" name="Curr. Biol.">
        <title>Genome architecture and evolution of a unichromosomal asexual nematode.</title>
        <authorList>
            <person name="Fradin H."/>
            <person name="Zegar C."/>
            <person name="Gutwein M."/>
            <person name="Lucas J."/>
            <person name="Kovtun M."/>
            <person name="Corcoran D."/>
            <person name="Baugh L.R."/>
            <person name="Kiontke K."/>
            <person name="Gunsalus K."/>
            <person name="Fitch D.H."/>
            <person name="Piano F."/>
        </authorList>
    </citation>
    <scope>NUCLEOTIDE SEQUENCE [LARGE SCALE GENOMIC DNA]</scope>
    <source>
        <strain evidence="1">PF1309</strain>
    </source>
</reference>
<evidence type="ECO:0000313" key="2">
    <source>
        <dbReference type="Proteomes" id="UP000218231"/>
    </source>
</evidence>
<accession>A0A2A2JB27</accession>
<protein>
    <submittedName>
        <fullName evidence="1">Uncharacterized protein</fullName>
    </submittedName>
</protein>